<accession>A0ABY8X6J0</accession>
<proteinExistence type="predicted"/>
<name>A0ABY8X6J0_9BACL</name>
<sequence>MLTKSILLFRISSCFSPTVVVVLGTNPSFSNYSKLLRRYEKVPSSYLRTALYQATVSAISKQIHGPAKVTIVAASHKLLLIIFWYVEFW</sequence>
<dbReference type="Proteomes" id="UP001236415">
    <property type="component" value="Chromosome"/>
</dbReference>
<dbReference type="EMBL" id="CP127162">
    <property type="protein sequence ID" value="WIV21150.1"/>
    <property type="molecule type" value="Genomic_DNA"/>
</dbReference>
<keyword evidence="2" id="KW-1185">Reference proteome</keyword>
<organism evidence="1 2">
    <name type="scientific">Paenibacillus polygoni</name>
    <dbReference type="NCBI Taxonomy" id="3050112"/>
    <lineage>
        <taxon>Bacteria</taxon>
        <taxon>Bacillati</taxon>
        <taxon>Bacillota</taxon>
        <taxon>Bacilli</taxon>
        <taxon>Bacillales</taxon>
        <taxon>Paenibacillaceae</taxon>
        <taxon>Paenibacillus</taxon>
    </lineage>
</organism>
<dbReference type="RefSeq" id="WP_285748648.1">
    <property type="nucleotide sequence ID" value="NZ_CP127162.1"/>
</dbReference>
<evidence type="ECO:0000313" key="2">
    <source>
        <dbReference type="Proteomes" id="UP001236415"/>
    </source>
</evidence>
<reference evidence="1 2" key="1">
    <citation type="submission" date="2023-06" db="EMBL/GenBank/DDBJ databases">
        <title>Paenibacillus polygonum sp. nov., an endophytic bacterium, isolated from Polygonum lapathifolium L. in Nanji Wetland National Nature Reserve, South of Poyang Lake, Jiangxi Province, China.</title>
        <authorList>
            <person name="Yu Z."/>
        </authorList>
    </citation>
    <scope>NUCLEOTIDE SEQUENCE [LARGE SCALE GENOMIC DNA]</scope>
    <source>
        <strain evidence="1 2">C31</strain>
    </source>
</reference>
<gene>
    <name evidence="1" type="ORF">QPK24_10975</name>
</gene>
<protein>
    <submittedName>
        <fullName evidence="1">Uncharacterized protein</fullName>
    </submittedName>
</protein>
<evidence type="ECO:0000313" key="1">
    <source>
        <dbReference type="EMBL" id="WIV21150.1"/>
    </source>
</evidence>